<sequence>MAYNVLWTTAGVAILGFGALYVTDASAGVHKYVVTPMLHLLDPEKSHEVATLAMKLGLSPKDRKVDDERLHVELWGKKLSNPIGMAAGFDKNCSVTDALFDLGFGVVEVGSVTPEPQASGSVGNPKPRLFRLPTSEAVINRMGLNNVGFEVAKERLRTRFWRRVINQSKAERLNASELADSINKSGFVDRLLGVNISKNHTASSESYEDYLKGIAELGPYADYLVINVSCPNVKNLGANSRTDVLEKTVFSAVAARDALPNKPPVVIKISPDNSDNQLRAIAKVALQAKVDGIITTNTTPKRPSTLAGDEATIKQHGGLSGTPLKPMALETTRKMYQLTKGQIPIVGCGGIRNADDAIAFARAGATIVQMYTGFIYQGPGVVREIKDDIVEKLQGKSWKDIIGKDVNS</sequence>
<keyword evidence="2" id="KW-1185">Reference proteome</keyword>
<evidence type="ECO:0000313" key="2">
    <source>
        <dbReference type="Proteomes" id="UP001145114"/>
    </source>
</evidence>
<name>A0ACC1HNX7_9FUNG</name>
<evidence type="ECO:0000313" key="1">
    <source>
        <dbReference type="EMBL" id="KAJ1675639.1"/>
    </source>
</evidence>
<proteinExistence type="predicted"/>
<dbReference type="Proteomes" id="UP001145114">
    <property type="component" value="Unassembled WGS sequence"/>
</dbReference>
<reference evidence="1" key="1">
    <citation type="submission" date="2022-06" db="EMBL/GenBank/DDBJ databases">
        <title>Phylogenomic reconstructions and comparative analyses of Kickxellomycotina fungi.</title>
        <authorList>
            <person name="Reynolds N.K."/>
            <person name="Stajich J.E."/>
            <person name="Barry K."/>
            <person name="Grigoriev I.V."/>
            <person name="Crous P."/>
            <person name="Smith M.E."/>
        </authorList>
    </citation>
    <scope>NUCLEOTIDE SEQUENCE</scope>
    <source>
        <strain evidence="1">RSA 2271</strain>
    </source>
</reference>
<comment type="caution">
    <text evidence="1">The sequence shown here is derived from an EMBL/GenBank/DDBJ whole genome shotgun (WGS) entry which is preliminary data.</text>
</comment>
<protein>
    <submittedName>
        <fullName evidence="1">Dihydroorotate dehydrogenase (Quinone), mitochondrial</fullName>
    </submittedName>
</protein>
<organism evidence="1 2">
    <name type="scientific">Spiromyces aspiralis</name>
    <dbReference type="NCBI Taxonomy" id="68401"/>
    <lineage>
        <taxon>Eukaryota</taxon>
        <taxon>Fungi</taxon>
        <taxon>Fungi incertae sedis</taxon>
        <taxon>Zoopagomycota</taxon>
        <taxon>Kickxellomycotina</taxon>
        <taxon>Kickxellomycetes</taxon>
        <taxon>Kickxellales</taxon>
        <taxon>Kickxellaceae</taxon>
        <taxon>Spiromyces</taxon>
    </lineage>
</organism>
<accession>A0ACC1HNX7</accession>
<dbReference type="EMBL" id="JAMZIH010005220">
    <property type="protein sequence ID" value="KAJ1675639.1"/>
    <property type="molecule type" value="Genomic_DNA"/>
</dbReference>
<gene>
    <name evidence="1" type="primary">URA9</name>
    <name evidence="1" type="ORF">EV182_000873</name>
</gene>